<evidence type="ECO:0000313" key="1">
    <source>
        <dbReference type="EMBL" id="MDQ0160861.1"/>
    </source>
</evidence>
<dbReference type="Proteomes" id="UP001224359">
    <property type="component" value="Unassembled WGS sequence"/>
</dbReference>
<reference evidence="1 2" key="1">
    <citation type="submission" date="2023-07" db="EMBL/GenBank/DDBJ databases">
        <title>Genomic Encyclopedia of Type Strains, Phase IV (KMG-IV): sequencing the most valuable type-strain genomes for metagenomic binning, comparative biology and taxonomic classification.</title>
        <authorList>
            <person name="Goeker M."/>
        </authorList>
    </citation>
    <scope>NUCLEOTIDE SEQUENCE [LARGE SCALE GENOMIC DNA]</scope>
    <source>
        <strain evidence="1 2">DSM 16460</strain>
    </source>
</reference>
<proteinExistence type="predicted"/>
<organism evidence="1 2">
    <name type="scientific">Alkalibacillus salilacus</name>
    <dbReference type="NCBI Taxonomy" id="284582"/>
    <lineage>
        <taxon>Bacteria</taxon>
        <taxon>Bacillati</taxon>
        <taxon>Bacillota</taxon>
        <taxon>Bacilli</taxon>
        <taxon>Bacillales</taxon>
        <taxon>Bacillaceae</taxon>
        <taxon>Alkalibacillus</taxon>
    </lineage>
</organism>
<accession>A0ABT9VIR3</accession>
<sequence>MLIHLLYIKRGEVNNYFCYDQPIEELIVMVRFSILENWNNEEIIKREAKDVPLLL</sequence>
<protein>
    <submittedName>
        <fullName evidence="1">Uncharacterized protein</fullName>
    </submittedName>
</protein>
<keyword evidence="2" id="KW-1185">Reference proteome</keyword>
<comment type="caution">
    <text evidence="1">The sequence shown here is derived from an EMBL/GenBank/DDBJ whole genome shotgun (WGS) entry which is preliminary data.</text>
</comment>
<dbReference type="EMBL" id="JAUSTQ010000021">
    <property type="protein sequence ID" value="MDQ0160861.1"/>
    <property type="molecule type" value="Genomic_DNA"/>
</dbReference>
<gene>
    <name evidence="1" type="ORF">J2S77_002868</name>
</gene>
<evidence type="ECO:0000313" key="2">
    <source>
        <dbReference type="Proteomes" id="UP001224359"/>
    </source>
</evidence>
<name>A0ABT9VIR3_9BACI</name>